<evidence type="ECO:0000259" key="2">
    <source>
        <dbReference type="SMART" id="SM00382"/>
    </source>
</evidence>
<dbReference type="InterPro" id="IPR003593">
    <property type="entry name" value="AAA+_ATPase"/>
</dbReference>
<feature type="compositionally biased region" description="Basic and acidic residues" evidence="1">
    <location>
        <begin position="491"/>
        <end position="509"/>
    </location>
</feature>
<accession>A0A3B0YN56</accession>
<dbReference type="InterPro" id="IPR052026">
    <property type="entry name" value="ExeA_AAA_ATPase_DNA-bind"/>
</dbReference>
<dbReference type="EMBL" id="UOFM01000204">
    <property type="protein sequence ID" value="VAW77017.1"/>
    <property type="molecule type" value="Genomic_DNA"/>
</dbReference>
<gene>
    <name evidence="3" type="ORF">MNBD_GAMMA14-856</name>
</gene>
<dbReference type="AlphaFoldDB" id="A0A3B0YN56"/>
<feature type="compositionally biased region" description="Basic and acidic residues" evidence="1">
    <location>
        <begin position="457"/>
        <end position="468"/>
    </location>
</feature>
<evidence type="ECO:0000256" key="1">
    <source>
        <dbReference type="SAM" id="MobiDB-lite"/>
    </source>
</evidence>
<feature type="region of interest" description="Disordered" evidence="1">
    <location>
        <begin position="292"/>
        <end position="405"/>
    </location>
</feature>
<dbReference type="PANTHER" id="PTHR35894:SF5">
    <property type="entry name" value="MU-LIKE PROPHAGE FLUMU DNA TRANSPOSITION PROTEIN B"/>
    <property type="match status" value="1"/>
</dbReference>
<reference evidence="3" key="1">
    <citation type="submission" date="2018-06" db="EMBL/GenBank/DDBJ databases">
        <authorList>
            <person name="Zhirakovskaya E."/>
        </authorList>
    </citation>
    <scope>NUCLEOTIDE SEQUENCE</scope>
</reference>
<dbReference type="SMART" id="SM00382">
    <property type="entry name" value="AAA"/>
    <property type="match status" value="1"/>
</dbReference>
<evidence type="ECO:0000313" key="3">
    <source>
        <dbReference type="EMBL" id="VAW77017.1"/>
    </source>
</evidence>
<name>A0A3B0YN56_9ZZZZ</name>
<organism evidence="3">
    <name type="scientific">hydrothermal vent metagenome</name>
    <dbReference type="NCBI Taxonomy" id="652676"/>
    <lineage>
        <taxon>unclassified sequences</taxon>
        <taxon>metagenomes</taxon>
        <taxon>ecological metagenomes</taxon>
    </lineage>
</organism>
<feature type="compositionally biased region" description="Basic and acidic residues" evidence="1">
    <location>
        <begin position="294"/>
        <end position="307"/>
    </location>
</feature>
<feature type="domain" description="AAA+ ATPase" evidence="2">
    <location>
        <begin position="45"/>
        <end position="210"/>
    </location>
</feature>
<dbReference type="PANTHER" id="PTHR35894">
    <property type="entry name" value="GENERAL SECRETION PATHWAY PROTEIN A-RELATED"/>
    <property type="match status" value="1"/>
</dbReference>
<dbReference type="Gene3D" id="3.40.50.300">
    <property type="entry name" value="P-loop containing nucleotide triphosphate hydrolases"/>
    <property type="match status" value="1"/>
</dbReference>
<dbReference type="Pfam" id="PF13401">
    <property type="entry name" value="AAA_22"/>
    <property type="match status" value="1"/>
</dbReference>
<dbReference type="CDD" id="cd00009">
    <property type="entry name" value="AAA"/>
    <property type="match status" value="1"/>
</dbReference>
<proteinExistence type="predicted"/>
<dbReference type="InterPro" id="IPR027417">
    <property type="entry name" value="P-loop_NTPase"/>
</dbReference>
<sequence>MLDVYRNYYGLSGEPFRLGPDHRFSLHHESYANAKAYLEYAIFQGEGFIAITGAPGTGKTTLISEILAELDREKVQVATLTSTQLESRDLLQMVAGSFDLHPKDASKASLLAEIESFLVRKIRDGQRAILIVDEAQGLSKGALEELRLLANLQYQYQLLLQIFLVGQEQLLELISAPGMEHLHQRLVAATSLEALSFDETIDYIEHRLSRVGWKGDPSIDEGALRGIYRYSGGVPRRINLITNRLFLQGGLEEKHSFNADNTNDVIKGLIEEFLLSPEPLVSEADMTIAIESGEAERSRSLPRDNPDTVKAPEPTHANKPREDAPRNTTVSGVTPDKSDAPTPFPDSRNTSQSRKPSRTEAGVSAVSPQRPPPPPAAEARRRPASMERPVPPRSTSGPLARLIKKGDVKSLVLIAVILIGAVYLLREPVEEKRQVERPDSQPAEVVTQLQPEPLQAIRREAESTKIEPTEIEPTEENPSTARPAPPPTEADAEKPLVKPPPKSDDKVVDVEPPPTETLPEVASKPVEVVEAQVPGRPEKEAEPVTTNKVPEQLATAVPVKPAVQAEQKIPPEPESSALKPLDSGIRQNPVPQPKSSESAEAATPDKSGASTRPPQPAARRSRPDVSSIRTQLAQLKEEAGQRLAARQAREKVQPGAASKLVSPPAPAQAPVKKKQRLTAKEIIATLLDGHWSSHGKPASLLPSDTTFCNRQGDTVSCKSVPQNVKTRYGLALYKVETTLSNFSSQGLFEMSYRTLVKLVGSDVAGRNGQRPESSDNGWQITAYSMSCKLSGASKVSCVDGKGVVREYQQTGLRKQQ</sequence>
<feature type="region of interest" description="Disordered" evidence="1">
    <location>
        <begin position="432"/>
        <end position="674"/>
    </location>
</feature>
<dbReference type="GO" id="GO:0016887">
    <property type="term" value="F:ATP hydrolysis activity"/>
    <property type="evidence" value="ECO:0007669"/>
    <property type="project" value="InterPro"/>
</dbReference>
<protein>
    <recommendedName>
        <fullName evidence="2">AAA+ ATPase domain-containing protein</fullName>
    </recommendedName>
</protein>
<dbReference type="InterPro" id="IPR049945">
    <property type="entry name" value="AAA_22"/>
</dbReference>
<dbReference type="SUPFAM" id="SSF52540">
    <property type="entry name" value="P-loop containing nucleoside triphosphate hydrolases"/>
    <property type="match status" value="1"/>
</dbReference>